<keyword evidence="2 5" id="KW-0548">Nucleotidyltransferase</keyword>
<keyword evidence="1 5" id="KW-0808">Transferase</keyword>
<dbReference type="GO" id="GO:0016779">
    <property type="term" value="F:nucleotidyltransferase activity"/>
    <property type="evidence" value="ECO:0007669"/>
    <property type="project" value="UniProtKB-KW"/>
</dbReference>
<dbReference type="RefSeq" id="WP_340362669.1">
    <property type="nucleotide sequence ID" value="NZ_JBBKZV010000002.1"/>
</dbReference>
<keyword evidence="6" id="KW-1185">Reference proteome</keyword>
<gene>
    <name evidence="5" type="primary">mdcG</name>
    <name evidence="5" type="ORF">WKW80_06210</name>
</gene>
<feature type="domain" description="Phosphoribosyl-dephospho-CoA transferase MdcG N-terminal" evidence="4">
    <location>
        <begin position="5"/>
        <end position="85"/>
    </location>
</feature>
<evidence type="ECO:0000313" key="6">
    <source>
        <dbReference type="Proteomes" id="UP001363010"/>
    </source>
</evidence>
<evidence type="ECO:0000256" key="2">
    <source>
        <dbReference type="ARBA" id="ARBA00022695"/>
    </source>
</evidence>
<dbReference type="NCBIfam" id="TIGR03135">
    <property type="entry name" value="malonate_mdcG"/>
    <property type="match status" value="1"/>
</dbReference>
<dbReference type="InterPro" id="IPR049180">
    <property type="entry name" value="MdcG_C"/>
</dbReference>
<feature type="domain" description="Phosphoribosyl-dephospho-CoA transferase MdcG C-terminal" evidence="3">
    <location>
        <begin position="91"/>
        <end position="213"/>
    </location>
</feature>
<dbReference type="Pfam" id="PF10620">
    <property type="entry name" value="MdcG"/>
    <property type="match status" value="1"/>
</dbReference>
<dbReference type="EMBL" id="JBBKZV010000002">
    <property type="protein sequence ID" value="MEJ8821629.1"/>
    <property type="molecule type" value="Genomic_DNA"/>
</dbReference>
<dbReference type="InterPro" id="IPR017557">
    <property type="entry name" value="Holo-ACP_synthase"/>
</dbReference>
<sequence length="227" mass="24910">METLRRHRLVRLSGEGWAAVLARPWDVQAAECLAHWATHRLPLVVTRQTAGIGDCDLVALGLPAPSRWARRRLALHVPPSALLRFDEFPALADVSHLLPQSARVAAGDLQAGLAACDATARVYGSYGWQALSRLDHIRPGSDLDVWVAVKDAAHADEVVLQLARLDVAQPRLDGELMFADGRAVAWREWSQWRAGRARTVMVKRLTGASLQQDTSWCASVHPTELAA</sequence>
<organism evidence="5 6">
    <name type="scientific">Variovorax humicola</name>
    <dbReference type="NCBI Taxonomy" id="1769758"/>
    <lineage>
        <taxon>Bacteria</taxon>
        <taxon>Pseudomonadati</taxon>
        <taxon>Pseudomonadota</taxon>
        <taxon>Betaproteobacteria</taxon>
        <taxon>Burkholderiales</taxon>
        <taxon>Comamonadaceae</taxon>
        <taxon>Variovorax</taxon>
    </lineage>
</organism>
<reference evidence="5 6" key="1">
    <citation type="submission" date="2024-03" db="EMBL/GenBank/DDBJ databases">
        <title>Novel species of the genus Variovorax.</title>
        <authorList>
            <person name="Liu Q."/>
            <person name="Xin Y.-H."/>
        </authorList>
    </citation>
    <scope>NUCLEOTIDE SEQUENCE [LARGE SCALE GENOMIC DNA]</scope>
    <source>
        <strain evidence="5 6">KACC 18501</strain>
    </source>
</reference>
<dbReference type="Proteomes" id="UP001363010">
    <property type="component" value="Unassembled WGS sequence"/>
</dbReference>
<dbReference type="Pfam" id="PF20866">
    <property type="entry name" value="MdcG_N"/>
    <property type="match status" value="1"/>
</dbReference>
<protein>
    <submittedName>
        <fullName evidence="5">Malonate decarboxylase holo-[acyl-carrier-protein] synthase</fullName>
        <ecNumber evidence="5">2.7.7.66</ecNumber>
    </submittedName>
</protein>
<comment type="caution">
    <text evidence="5">The sequence shown here is derived from an EMBL/GenBank/DDBJ whole genome shotgun (WGS) entry which is preliminary data.</text>
</comment>
<dbReference type="InterPro" id="IPR048903">
    <property type="entry name" value="MdcG_N"/>
</dbReference>
<evidence type="ECO:0000259" key="4">
    <source>
        <dbReference type="Pfam" id="PF20866"/>
    </source>
</evidence>
<dbReference type="EC" id="2.7.7.66" evidence="5"/>
<accession>A0ABU8VWL9</accession>
<evidence type="ECO:0000256" key="1">
    <source>
        <dbReference type="ARBA" id="ARBA00022679"/>
    </source>
</evidence>
<name>A0ABU8VWL9_9BURK</name>
<evidence type="ECO:0000313" key="5">
    <source>
        <dbReference type="EMBL" id="MEJ8821629.1"/>
    </source>
</evidence>
<evidence type="ECO:0000259" key="3">
    <source>
        <dbReference type="Pfam" id="PF10620"/>
    </source>
</evidence>
<proteinExistence type="predicted"/>